<dbReference type="PANTHER" id="PTHR11783">
    <property type="entry name" value="SULFOTRANSFERASE SULT"/>
    <property type="match status" value="1"/>
</dbReference>
<sequence>MKPRPDDIFVCTYPKSGTTWIQHIVHEPMAMCDLSPMIEASGAQFANALESPRILKSHLTYADVPKGAGAKYIYACRNPKDCLTSYYHHQRALKHYEFEHGNFDVFFDIFMDGRISFGDYFDHLISWLDGIEKGEEKIMLLRYEDMLAALPSTVVQIANFLEGSAEELVRDEQQLAKIVESSSLASMKMNQQRWFPDTYFQLNHRDEFIRKGGSRNWKSLFSIEQSQLLDERFRQRLEATAAAGWWQKEMAWDVRKKES</sequence>
<dbReference type="SUPFAM" id="SSF52540">
    <property type="entry name" value="P-loop containing nucleoside triphosphate hydrolases"/>
    <property type="match status" value="1"/>
</dbReference>
<dbReference type="InterPro" id="IPR027417">
    <property type="entry name" value="P-loop_NTPase"/>
</dbReference>
<accession>A0AAN5I9I0</accession>
<gene>
    <name evidence="4" type="ORF">PMAYCL1PPCAC_25186</name>
</gene>
<feature type="non-terminal residue" evidence="4">
    <location>
        <position position="259"/>
    </location>
</feature>
<dbReference type="EMBL" id="BTRK01000005">
    <property type="protein sequence ID" value="GMR54991.1"/>
    <property type="molecule type" value="Genomic_DNA"/>
</dbReference>
<protein>
    <recommendedName>
        <fullName evidence="3">Sulfotransferase domain-containing protein</fullName>
    </recommendedName>
</protein>
<comment type="similarity">
    <text evidence="1">Belongs to the sulfotransferase 1 family.</text>
</comment>
<proteinExistence type="inferred from homology"/>
<evidence type="ECO:0000259" key="3">
    <source>
        <dbReference type="Pfam" id="PF00685"/>
    </source>
</evidence>
<keyword evidence="2" id="KW-0808">Transferase</keyword>
<evidence type="ECO:0000313" key="4">
    <source>
        <dbReference type="EMBL" id="GMR54991.1"/>
    </source>
</evidence>
<organism evidence="4 5">
    <name type="scientific">Pristionchus mayeri</name>
    <dbReference type="NCBI Taxonomy" id="1317129"/>
    <lineage>
        <taxon>Eukaryota</taxon>
        <taxon>Metazoa</taxon>
        <taxon>Ecdysozoa</taxon>
        <taxon>Nematoda</taxon>
        <taxon>Chromadorea</taxon>
        <taxon>Rhabditida</taxon>
        <taxon>Rhabditina</taxon>
        <taxon>Diplogasteromorpha</taxon>
        <taxon>Diplogasteroidea</taxon>
        <taxon>Neodiplogasteridae</taxon>
        <taxon>Pristionchus</taxon>
    </lineage>
</organism>
<evidence type="ECO:0000256" key="2">
    <source>
        <dbReference type="ARBA" id="ARBA00022679"/>
    </source>
</evidence>
<dbReference type="AlphaFoldDB" id="A0AAN5I9I0"/>
<evidence type="ECO:0000256" key="1">
    <source>
        <dbReference type="ARBA" id="ARBA00005771"/>
    </source>
</evidence>
<name>A0AAN5I9I0_9BILA</name>
<evidence type="ECO:0000313" key="5">
    <source>
        <dbReference type="Proteomes" id="UP001328107"/>
    </source>
</evidence>
<comment type="caution">
    <text evidence="4">The sequence shown here is derived from an EMBL/GenBank/DDBJ whole genome shotgun (WGS) entry which is preliminary data.</text>
</comment>
<dbReference type="InterPro" id="IPR000863">
    <property type="entry name" value="Sulfotransferase_dom"/>
</dbReference>
<dbReference type="Pfam" id="PF00685">
    <property type="entry name" value="Sulfotransfer_1"/>
    <property type="match status" value="1"/>
</dbReference>
<reference evidence="5" key="1">
    <citation type="submission" date="2022-10" db="EMBL/GenBank/DDBJ databases">
        <title>Genome assembly of Pristionchus species.</title>
        <authorList>
            <person name="Yoshida K."/>
            <person name="Sommer R.J."/>
        </authorList>
    </citation>
    <scope>NUCLEOTIDE SEQUENCE [LARGE SCALE GENOMIC DNA]</scope>
    <source>
        <strain evidence="5">RS5460</strain>
    </source>
</reference>
<dbReference type="Gene3D" id="3.40.50.300">
    <property type="entry name" value="P-loop containing nucleotide triphosphate hydrolases"/>
    <property type="match status" value="1"/>
</dbReference>
<dbReference type="GO" id="GO:0008146">
    <property type="term" value="F:sulfotransferase activity"/>
    <property type="evidence" value="ECO:0007669"/>
    <property type="project" value="InterPro"/>
</dbReference>
<feature type="domain" description="Sulfotransferase" evidence="3">
    <location>
        <begin position="5"/>
        <end position="239"/>
    </location>
</feature>
<keyword evidence="5" id="KW-1185">Reference proteome</keyword>
<dbReference type="Proteomes" id="UP001328107">
    <property type="component" value="Unassembled WGS sequence"/>
</dbReference>